<dbReference type="InterPro" id="IPR011006">
    <property type="entry name" value="CheY-like_superfamily"/>
</dbReference>
<dbReference type="SUPFAM" id="SSF53649">
    <property type="entry name" value="Alkaline phosphatase-like"/>
    <property type="match status" value="1"/>
</dbReference>
<dbReference type="EMBL" id="QAAD01000001">
    <property type="protein sequence ID" value="PTN10590.1"/>
    <property type="molecule type" value="Genomic_DNA"/>
</dbReference>
<keyword evidence="1" id="KW-0597">Phosphoprotein</keyword>
<organism evidence="3 4">
    <name type="scientific">Mangrovibacterium marinum</name>
    <dbReference type="NCBI Taxonomy" id="1639118"/>
    <lineage>
        <taxon>Bacteria</taxon>
        <taxon>Pseudomonadati</taxon>
        <taxon>Bacteroidota</taxon>
        <taxon>Bacteroidia</taxon>
        <taxon>Marinilabiliales</taxon>
        <taxon>Prolixibacteraceae</taxon>
        <taxon>Mangrovibacterium</taxon>
    </lineage>
</organism>
<dbReference type="Gene3D" id="3.40.720.10">
    <property type="entry name" value="Alkaline Phosphatase, subunit A"/>
    <property type="match status" value="1"/>
</dbReference>
<dbReference type="GO" id="GO:0000160">
    <property type="term" value="P:phosphorelay signal transduction system"/>
    <property type="evidence" value="ECO:0007669"/>
    <property type="project" value="InterPro"/>
</dbReference>
<accession>A0A2T5C6M6</accession>
<dbReference type="InterPro" id="IPR052048">
    <property type="entry name" value="ST_Response_Regulator"/>
</dbReference>
<dbReference type="SUPFAM" id="SSF52172">
    <property type="entry name" value="CheY-like"/>
    <property type="match status" value="1"/>
</dbReference>
<evidence type="ECO:0000256" key="1">
    <source>
        <dbReference type="PROSITE-ProRule" id="PRU00169"/>
    </source>
</evidence>
<feature type="domain" description="Response regulatory" evidence="2">
    <location>
        <begin position="10"/>
        <end position="124"/>
    </location>
</feature>
<comment type="caution">
    <text evidence="3">The sequence shown here is derived from an EMBL/GenBank/DDBJ whole genome shotgun (WGS) entry which is preliminary data.</text>
</comment>
<dbReference type="AlphaFoldDB" id="A0A2T5C6M6"/>
<gene>
    <name evidence="3" type="ORF">C8N47_101240</name>
</gene>
<dbReference type="Pfam" id="PF08665">
    <property type="entry name" value="PglZ"/>
    <property type="match status" value="1"/>
</dbReference>
<dbReference type="Pfam" id="PF00072">
    <property type="entry name" value="Response_reg"/>
    <property type="match status" value="1"/>
</dbReference>
<evidence type="ECO:0000313" key="4">
    <source>
        <dbReference type="Proteomes" id="UP000243525"/>
    </source>
</evidence>
<dbReference type="Proteomes" id="UP000243525">
    <property type="component" value="Unassembled WGS sequence"/>
</dbReference>
<dbReference type="PANTHER" id="PTHR43228">
    <property type="entry name" value="TWO-COMPONENT RESPONSE REGULATOR"/>
    <property type="match status" value="1"/>
</dbReference>
<reference evidence="3 4" key="1">
    <citation type="submission" date="2018-04" db="EMBL/GenBank/DDBJ databases">
        <title>Genomic Encyclopedia of Archaeal and Bacterial Type Strains, Phase II (KMG-II): from individual species to whole genera.</title>
        <authorList>
            <person name="Goeker M."/>
        </authorList>
    </citation>
    <scope>NUCLEOTIDE SEQUENCE [LARGE SCALE GENOMIC DNA]</scope>
    <source>
        <strain evidence="3 4">DSM 28823</strain>
    </source>
</reference>
<sequence>MKVKCMKTIRILWTDDEIDLLRPHIIFLEQKGYQVSTSSNGSDAIDLVRDNHFDIIFLDENMPGLTGLQTLTEIKNLEPNVPVVMITKSEEEDIMDQAIGSKIADYLIKPVNPKQILLSIKKNVDQHELVTRKTTSDYQSEFGKIGMRLNERLDHEDWKEVYRKLVFWELELSASMDSTMDEILQMQKAEANNNFSRYIKNNYLSWFEKDQKERPMLSPDLFRHKIFPLLNKTERVFVLVIDNLRYDQFRVLSKVINQYFLTEEEELYYSILPTATMYARNAIFAGLMPSEIARIYPNFWEEDDNESHKNVHEKELLQEQMKRLGRSEKMYFEKVGSLKTGKKFQETLTQVLQNNLSVMVFNFVDMISHARTDTEVMRELASDEKAYRSLTLSWFNHSFLLELLKSLAENQVKVVITTDHGTVRVNNALKVVGDRETVTNLRYKLGRNLNYNPKEVFEIAQPEKAFLPGRNVSSRFIFACNDDFLAYPNNYNHYVQYYRDTFQHGGISMEEMIVPVVTLKPKS</sequence>
<protein>
    <submittedName>
        <fullName evidence="3">Response regulator receiver domain-containing protein</fullName>
    </submittedName>
</protein>
<dbReference type="CDD" id="cd00156">
    <property type="entry name" value="REC"/>
    <property type="match status" value="1"/>
</dbReference>
<dbReference type="InterPro" id="IPR017850">
    <property type="entry name" value="Alkaline_phosphatase_core_sf"/>
</dbReference>
<dbReference type="InterPro" id="IPR001789">
    <property type="entry name" value="Sig_transdc_resp-reg_receiver"/>
</dbReference>
<name>A0A2T5C6M6_9BACT</name>
<feature type="modified residue" description="4-aspartylphosphate" evidence="1">
    <location>
        <position position="59"/>
    </location>
</feature>
<proteinExistence type="predicted"/>
<dbReference type="PROSITE" id="PS50110">
    <property type="entry name" value="RESPONSE_REGULATORY"/>
    <property type="match status" value="1"/>
</dbReference>
<evidence type="ECO:0000259" key="2">
    <source>
        <dbReference type="PROSITE" id="PS50110"/>
    </source>
</evidence>
<dbReference type="Gene3D" id="3.40.50.2300">
    <property type="match status" value="1"/>
</dbReference>
<dbReference type="SMART" id="SM00448">
    <property type="entry name" value="REC"/>
    <property type="match status" value="1"/>
</dbReference>
<dbReference type="PANTHER" id="PTHR43228:SF1">
    <property type="entry name" value="TWO-COMPONENT RESPONSE REGULATOR ARR22"/>
    <property type="match status" value="1"/>
</dbReference>
<evidence type="ECO:0000313" key="3">
    <source>
        <dbReference type="EMBL" id="PTN10590.1"/>
    </source>
</evidence>
<keyword evidence="4" id="KW-1185">Reference proteome</keyword>